<dbReference type="HOGENOM" id="CLU_017945_2_1_1"/>
<dbReference type="PANTHER" id="PTHR32133:SF314">
    <property type="entry name" value="F-BOX DOMAIN-CONTAINING PROTEIN"/>
    <property type="match status" value="1"/>
</dbReference>
<dbReference type="InterPro" id="IPR056594">
    <property type="entry name" value="AT5G49610-like_b-prop"/>
</dbReference>
<name>K3ZZ78_SETIT</name>
<proteinExistence type="predicted"/>
<feature type="domain" description="F-box protein AT5G49610-like beta-propeller" evidence="2">
    <location>
        <begin position="102"/>
        <end position="344"/>
    </location>
</feature>
<dbReference type="EMBL" id="AGNK02000723">
    <property type="status" value="NOT_ANNOTATED_CDS"/>
    <property type="molecule type" value="Genomic_DNA"/>
</dbReference>
<organism evidence="3 4">
    <name type="scientific">Setaria italica</name>
    <name type="common">Foxtail millet</name>
    <name type="synonym">Panicum italicum</name>
    <dbReference type="NCBI Taxonomy" id="4555"/>
    <lineage>
        <taxon>Eukaryota</taxon>
        <taxon>Viridiplantae</taxon>
        <taxon>Streptophyta</taxon>
        <taxon>Embryophyta</taxon>
        <taxon>Tracheophyta</taxon>
        <taxon>Spermatophyta</taxon>
        <taxon>Magnoliopsida</taxon>
        <taxon>Liliopsida</taxon>
        <taxon>Poales</taxon>
        <taxon>Poaceae</taxon>
        <taxon>PACMAD clade</taxon>
        <taxon>Panicoideae</taxon>
        <taxon>Panicodae</taxon>
        <taxon>Paniceae</taxon>
        <taxon>Cenchrinae</taxon>
        <taxon>Setaria</taxon>
    </lineage>
</organism>
<dbReference type="InterPro" id="IPR036047">
    <property type="entry name" value="F-box-like_dom_sf"/>
</dbReference>
<accession>K3ZZ78</accession>
<dbReference type="Proteomes" id="UP000004995">
    <property type="component" value="Unassembled WGS sequence"/>
</dbReference>
<feature type="domain" description="F-box" evidence="1">
    <location>
        <begin position="13"/>
        <end position="50"/>
    </location>
</feature>
<dbReference type="Gramene" id="KQL22809">
    <property type="protein sequence ID" value="KQL22809"/>
    <property type="gene ID" value="SETIT_031910mg"/>
</dbReference>
<dbReference type="Gene3D" id="1.20.1280.50">
    <property type="match status" value="1"/>
</dbReference>
<evidence type="ECO:0000313" key="3">
    <source>
        <dbReference type="EnsemblPlants" id="KQL22809"/>
    </source>
</evidence>
<sequence>MAPPCPPPDLMADLVGEILLRVPPDDPALLARASLVCKAWRRLLADPAFGRRYRAFHRAPPLLGFLHEHYTIGGLGTVPRFVPTVTPSSFPQRALDDCDGWRILDCRHGRVLFEIPGQSVNLVVWDPATGKRQGLPQPPIPHYWSFTAAVLCAVRGCDHLHLPCKVRIVRSHLYSSEDDAWNASDDQGPGCYTTRKPSALIGDDIYFILAPWDTILRYSLGKNCSSIIPPPEAHDIPEGVALMPMEDGSLGFADVLCSRICLWSWNAGPDVVAGWVRCRDIELQTLTHFRNYVEVVASAEGFGTIFVSTDDGVFTIELKSGRKWKVGERGEYFAIFPFTSFYTPGIVLALYLDQHIAVASRGD</sequence>
<dbReference type="EnsemblPlants" id="KQL22809">
    <property type="protein sequence ID" value="KQL22809"/>
    <property type="gene ID" value="SETIT_031910mg"/>
</dbReference>
<dbReference type="PANTHER" id="PTHR32133">
    <property type="entry name" value="OS07G0120400 PROTEIN"/>
    <property type="match status" value="1"/>
</dbReference>
<dbReference type="eggNOG" id="ENOG502R5P8">
    <property type="taxonomic scope" value="Eukaryota"/>
</dbReference>
<dbReference type="AlphaFoldDB" id="K3ZZ78"/>
<dbReference type="OMA" id="WHPMAGR"/>
<protein>
    <submittedName>
        <fullName evidence="3">Uncharacterized protein</fullName>
    </submittedName>
</protein>
<keyword evidence="4" id="KW-1185">Reference proteome</keyword>
<dbReference type="InterPro" id="IPR001810">
    <property type="entry name" value="F-box_dom"/>
</dbReference>
<evidence type="ECO:0000259" key="2">
    <source>
        <dbReference type="Pfam" id="PF23635"/>
    </source>
</evidence>
<dbReference type="InParanoid" id="K3ZZ78"/>
<evidence type="ECO:0000313" key="4">
    <source>
        <dbReference type="Proteomes" id="UP000004995"/>
    </source>
</evidence>
<evidence type="ECO:0000259" key="1">
    <source>
        <dbReference type="Pfam" id="PF00646"/>
    </source>
</evidence>
<dbReference type="Pfam" id="PF23635">
    <property type="entry name" value="Beta-prop_AT5G49610-like"/>
    <property type="match status" value="1"/>
</dbReference>
<dbReference type="Pfam" id="PF00646">
    <property type="entry name" value="F-box"/>
    <property type="match status" value="1"/>
</dbReference>
<reference evidence="3" key="2">
    <citation type="submission" date="2018-08" db="UniProtKB">
        <authorList>
            <consortium name="EnsemblPlants"/>
        </authorList>
    </citation>
    <scope>IDENTIFICATION</scope>
    <source>
        <strain evidence="3">Yugu1</strain>
    </source>
</reference>
<dbReference type="SUPFAM" id="SSF81383">
    <property type="entry name" value="F-box domain"/>
    <property type="match status" value="1"/>
</dbReference>
<reference evidence="4" key="1">
    <citation type="journal article" date="2012" name="Nat. Biotechnol.">
        <title>Reference genome sequence of the model plant Setaria.</title>
        <authorList>
            <person name="Bennetzen J.L."/>
            <person name="Schmutz J."/>
            <person name="Wang H."/>
            <person name="Percifield R."/>
            <person name="Hawkins J."/>
            <person name="Pontaroli A.C."/>
            <person name="Estep M."/>
            <person name="Feng L."/>
            <person name="Vaughn J.N."/>
            <person name="Grimwood J."/>
            <person name="Jenkins J."/>
            <person name="Barry K."/>
            <person name="Lindquist E."/>
            <person name="Hellsten U."/>
            <person name="Deshpande S."/>
            <person name="Wang X."/>
            <person name="Wu X."/>
            <person name="Mitros T."/>
            <person name="Triplett J."/>
            <person name="Yang X."/>
            <person name="Ye C.Y."/>
            <person name="Mauro-Herrera M."/>
            <person name="Wang L."/>
            <person name="Li P."/>
            <person name="Sharma M."/>
            <person name="Sharma R."/>
            <person name="Ronald P.C."/>
            <person name="Panaud O."/>
            <person name="Kellogg E.A."/>
            <person name="Brutnell T.P."/>
            <person name="Doust A.N."/>
            <person name="Tuskan G.A."/>
            <person name="Rokhsar D."/>
            <person name="Devos K.M."/>
        </authorList>
    </citation>
    <scope>NUCLEOTIDE SEQUENCE [LARGE SCALE GENOMIC DNA]</scope>
    <source>
        <strain evidence="4">cv. Yugu1</strain>
    </source>
</reference>